<feature type="domain" description="ABC-2 type transporter transmembrane" evidence="6">
    <location>
        <begin position="19"/>
        <end position="152"/>
    </location>
</feature>
<dbReference type="RefSeq" id="WP_330171185.1">
    <property type="nucleotide sequence ID" value="NZ_CP137080.1"/>
</dbReference>
<gene>
    <name evidence="7" type="ORF">RYJ27_02405</name>
</gene>
<protein>
    <submittedName>
        <fullName evidence="7">ABC transporter permease</fullName>
    </submittedName>
</protein>
<reference evidence="7 8" key="1">
    <citation type="submission" date="2023-10" db="EMBL/GenBank/DDBJ databases">
        <title>Y20.</title>
        <authorList>
            <person name="Zhang G."/>
            <person name="Ding Y."/>
        </authorList>
    </citation>
    <scope>NUCLEOTIDE SEQUENCE [LARGE SCALE GENOMIC DNA]</scope>
    <source>
        <strain evidence="7 8">Y20</strain>
    </source>
</reference>
<dbReference type="Gene3D" id="1.10.287.950">
    <property type="entry name" value="Methyl-accepting chemotaxis protein"/>
    <property type="match status" value="1"/>
</dbReference>
<feature type="transmembrane region" description="Helical" evidence="5">
    <location>
        <begin position="628"/>
        <end position="651"/>
    </location>
</feature>
<dbReference type="Pfam" id="PF12698">
    <property type="entry name" value="ABC2_membrane_3"/>
    <property type="match status" value="1"/>
</dbReference>
<feature type="transmembrane region" description="Helical" evidence="5">
    <location>
        <begin position="481"/>
        <end position="503"/>
    </location>
</feature>
<dbReference type="InterPro" id="IPR013525">
    <property type="entry name" value="ABC2_TM"/>
</dbReference>
<dbReference type="GO" id="GO:0016020">
    <property type="term" value="C:membrane"/>
    <property type="evidence" value="ECO:0007669"/>
    <property type="project" value="UniProtKB-SubCell"/>
</dbReference>
<evidence type="ECO:0000256" key="2">
    <source>
        <dbReference type="ARBA" id="ARBA00022692"/>
    </source>
</evidence>
<evidence type="ECO:0000256" key="4">
    <source>
        <dbReference type="ARBA" id="ARBA00023136"/>
    </source>
</evidence>
<proteinExistence type="predicted"/>
<dbReference type="PANTHER" id="PTHR43077:SF10">
    <property type="entry name" value="TRANSPORT PERMEASE PROTEIN"/>
    <property type="match status" value="1"/>
</dbReference>
<evidence type="ECO:0000256" key="3">
    <source>
        <dbReference type="ARBA" id="ARBA00022989"/>
    </source>
</evidence>
<evidence type="ECO:0000313" key="7">
    <source>
        <dbReference type="EMBL" id="WOQ70095.1"/>
    </source>
</evidence>
<feature type="transmembrane region" description="Helical" evidence="5">
    <location>
        <begin position="549"/>
        <end position="573"/>
    </location>
</feature>
<dbReference type="AlphaFoldDB" id="A0AAU0MIW0"/>
<keyword evidence="8" id="KW-1185">Reference proteome</keyword>
<keyword evidence="4 5" id="KW-0472">Membrane</keyword>
<dbReference type="Gene3D" id="3.40.1710.10">
    <property type="entry name" value="abc type-2 transporter like domain"/>
    <property type="match status" value="1"/>
</dbReference>
<dbReference type="InterPro" id="IPR051328">
    <property type="entry name" value="T7SS_ABC-Transporter"/>
</dbReference>
<evidence type="ECO:0000256" key="5">
    <source>
        <dbReference type="SAM" id="Phobius"/>
    </source>
</evidence>
<evidence type="ECO:0000313" key="8">
    <source>
        <dbReference type="Proteomes" id="UP001329313"/>
    </source>
</evidence>
<evidence type="ECO:0000256" key="1">
    <source>
        <dbReference type="ARBA" id="ARBA00004141"/>
    </source>
</evidence>
<name>A0AAU0MIW0_9MICO</name>
<keyword evidence="2 5" id="KW-0812">Transmembrane</keyword>
<dbReference type="GO" id="GO:0140359">
    <property type="term" value="F:ABC-type transporter activity"/>
    <property type="evidence" value="ECO:0007669"/>
    <property type="project" value="InterPro"/>
</dbReference>
<sequence>MTLPIERARSRKPVTWLTVLGVLLLPAVLGGILVSALYNPTERLDAMTAAIVNEDEAVEIDGQFTPLGRQLSAGLVEGSDDVESNLTWVLSNADDAAEGLEDGAYQAVVTIPANFSAAATSSGQSLAATGADAASVTAQRAVIEVSTPPDALIVDDAITAQITQTAAAVLGEQLSSLTLENVFLGFTTIGDQLGEAALGASQLATGTEEAAAGAAELPGGVAQLGEGASGLASGAGSLAGGLRTIADETRGAGDGARQIADGANAGAAQLEAQGLVPQQLIDGTTELEQGALGAAQAAGGAATTVTGLVARCENPVDDPDFCAELAQAAQQTEIASQAVGAVATGASSTRIGLEQFDAGATSQIAGQFRQLGSGVGQIAGGLDQLAGGVDQSASGAAQLQSGANQLAGGLAELQTGTEELATGLGELAGGSRELADGLAEASSSLPSYTDTEAQNLAEVVSDPVAADGVGTSLFGASAIPLLSMLVLWFGALATFVALGALTTRALTARRPSAVLALRSFAPAALIGAVQGVLVAAVVQLAATYTWGEWFGFAGVAVLAGVAFAAVNQALVAVFGGAGRWIAAIVGVLAMATGVVSTVPGVLATVAGLMPTSPAYHAMLGALAGIEGVGAGVAALLIWSLLALVATTLAVARRRTTSARAALAASA</sequence>
<evidence type="ECO:0000259" key="6">
    <source>
        <dbReference type="Pfam" id="PF12698"/>
    </source>
</evidence>
<keyword evidence="3 5" id="KW-1133">Transmembrane helix</keyword>
<dbReference type="KEGG" id="mliy:RYJ27_02405"/>
<dbReference type="NCBIfam" id="TIGR03057">
    <property type="entry name" value="xxxLxxG_by_4"/>
    <property type="match status" value="3"/>
</dbReference>
<feature type="transmembrane region" description="Helical" evidence="5">
    <location>
        <begin position="515"/>
        <end position="537"/>
    </location>
</feature>
<dbReference type="EMBL" id="CP137080">
    <property type="protein sequence ID" value="WOQ70095.1"/>
    <property type="molecule type" value="Genomic_DNA"/>
</dbReference>
<feature type="transmembrane region" description="Helical" evidence="5">
    <location>
        <begin position="580"/>
        <end position="608"/>
    </location>
</feature>
<accession>A0AAU0MIW0</accession>
<dbReference type="Proteomes" id="UP001329313">
    <property type="component" value="Chromosome"/>
</dbReference>
<comment type="subcellular location">
    <subcellularLocation>
        <location evidence="1">Membrane</location>
        <topology evidence="1">Multi-pass membrane protein</topology>
    </subcellularLocation>
</comment>
<dbReference type="PANTHER" id="PTHR43077">
    <property type="entry name" value="TRANSPORT PERMEASE YVFS-RELATED"/>
    <property type="match status" value="1"/>
</dbReference>
<dbReference type="InterPro" id="IPR023908">
    <property type="entry name" value="xxxLxxG_rpt"/>
</dbReference>
<organism evidence="7 8">
    <name type="scientific">Microbacterium limosum</name>
    <dbReference type="NCBI Taxonomy" id="3079935"/>
    <lineage>
        <taxon>Bacteria</taxon>
        <taxon>Bacillati</taxon>
        <taxon>Actinomycetota</taxon>
        <taxon>Actinomycetes</taxon>
        <taxon>Micrococcales</taxon>
        <taxon>Microbacteriaceae</taxon>
        <taxon>Microbacterium</taxon>
    </lineage>
</organism>